<dbReference type="AlphaFoldDB" id="A0AAD9H9Z2"/>
<evidence type="ECO:0000313" key="1">
    <source>
        <dbReference type="EMBL" id="KAK2025186.1"/>
    </source>
</evidence>
<comment type="caution">
    <text evidence="1">The sequence shown here is derived from an EMBL/GenBank/DDBJ whole genome shotgun (WGS) entry which is preliminary data.</text>
</comment>
<name>A0AAD9H9Z2_9PEZI</name>
<proteinExistence type="predicted"/>
<dbReference type="EMBL" id="MU842943">
    <property type="protein sequence ID" value="KAK2025186.1"/>
    <property type="molecule type" value="Genomic_DNA"/>
</dbReference>
<gene>
    <name evidence="1" type="ORF">LX32DRAFT_624863</name>
</gene>
<keyword evidence="2" id="KW-1185">Reference proteome</keyword>
<reference evidence="1" key="1">
    <citation type="submission" date="2021-06" db="EMBL/GenBank/DDBJ databases">
        <title>Comparative genomics, transcriptomics and evolutionary studies reveal genomic signatures of adaptation to plant cell wall in hemibiotrophic fungi.</title>
        <authorList>
            <consortium name="DOE Joint Genome Institute"/>
            <person name="Baroncelli R."/>
            <person name="Diaz J.F."/>
            <person name="Benocci T."/>
            <person name="Peng M."/>
            <person name="Battaglia E."/>
            <person name="Haridas S."/>
            <person name="Andreopoulos W."/>
            <person name="Labutti K."/>
            <person name="Pangilinan J."/>
            <person name="Floch G.L."/>
            <person name="Makela M.R."/>
            <person name="Henrissat B."/>
            <person name="Grigoriev I.V."/>
            <person name="Crouch J.A."/>
            <person name="De Vries R.P."/>
            <person name="Sukno S.A."/>
            <person name="Thon M.R."/>
        </authorList>
    </citation>
    <scope>NUCLEOTIDE SEQUENCE</scope>
    <source>
        <strain evidence="1">MAFF235873</strain>
    </source>
</reference>
<accession>A0AAD9H9Z2</accession>
<protein>
    <submittedName>
        <fullName evidence="1">Uncharacterized protein</fullName>
    </submittedName>
</protein>
<organism evidence="1 2">
    <name type="scientific">Colletotrichum zoysiae</name>
    <dbReference type="NCBI Taxonomy" id="1216348"/>
    <lineage>
        <taxon>Eukaryota</taxon>
        <taxon>Fungi</taxon>
        <taxon>Dikarya</taxon>
        <taxon>Ascomycota</taxon>
        <taxon>Pezizomycotina</taxon>
        <taxon>Sordariomycetes</taxon>
        <taxon>Hypocreomycetidae</taxon>
        <taxon>Glomerellales</taxon>
        <taxon>Glomerellaceae</taxon>
        <taxon>Colletotrichum</taxon>
        <taxon>Colletotrichum graminicola species complex</taxon>
    </lineage>
</organism>
<evidence type="ECO:0000313" key="2">
    <source>
        <dbReference type="Proteomes" id="UP001232148"/>
    </source>
</evidence>
<dbReference type="Proteomes" id="UP001232148">
    <property type="component" value="Unassembled WGS sequence"/>
</dbReference>
<sequence>METNTSIRAMTRSFTSMALSKPKSSYENQKVRCVLAVNKAFYGYRDDIAENLAPCIDFATTFTYVYGPLISPEIRIDLEGTEKRGTSVMTYTIARFTIPINALKGSTSIVEGVKMPSTDKEIGYPVLCLSVSLQEVVVSKYKKPIDPTLVKRSAEWIKRLIGTGVAGLSVVLQTRDVGDNFVDLMTRNYPTQENRRVDADLDCVFQDQPTIAYAELDWFTINTSLTCQPDDPIPENMVFHDDRTRMIRVQASSHEEYELEATKAALLAESSHPCLILPDVSSV</sequence>